<protein>
    <submittedName>
        <fullName evidence="2">DUF58 domain-containing protein</fullName>
    </submittedName>
</protein>
<keyword evidence="3" id="KW-1185">Reference proteome</keyword>
<dbReference type="SUPFAM" id="SSF53300">
    <property type="entry name" value="vWA-like"/>
    <property type="match status" value="1"/>
</dbReference>
<feature type="domain" description="DUF58" evidence="1">
    <location>
        <begin position="67"/>
        <end position="276"/>
    </location>
</feature>
<dbReference type="PANTHER" id="PTHR33608">
    <property type="entry name" value="BLL2464 PROTEIN"/>
    <property type="match status" value="1"/>
</dbReference>
<proteinExistence type="predicted"/>
<name>A0ABV8QQ62_9BACT</name>
<organism evidence="2 3">
    <name type="scientific">Ferruginibacter yonginensis</name>
    <dbReference type="NCBI Taxonomy" id="1310416"/>
    <lineage>
        <taxon>Bacteria</taxon>
        <taxon>Pseudomonadati</taxon>
        <taxon>Bacteroidota</taxon>
        <taxon>Chitinophagia</taxon>
        <taxon>Chitinophagales</taxon>
        <taxon>Chitinophagaceae</taxon>
        <taxon>Ferruginibacter</taxon>
    </lineage>
</organism>
<sequence length="313" mass="35414">MKFFTSKKNAAAVPNTPIQQASTNNDATAAILKKVRELEIKSKKITTHLFTGEYHSAFKGKGMSFREVKEYSAGDDVRFIDWNVSARFSTPFSKVFEEERELTLMLMVDTSTSNLFGTVGKRKKDLIIEMAAIIAFSAVNNNDKVGVIFFSDKVEQYIPAKKGRAHALFIVRTLLGIQPISTGTDIDEAIKYFNNTTRQKSIAFILSDFLATGYENDLKVIGKKHDVIGLKVYDKMDMQLPMAGLLPLQDSESGKLTWVDSDNAAVRYHYQQHFFEQTDICKTSFKKAGADLLHIRTDDDYVKILQQFFAKRK</sequence>
<accession>A0ABV8QQ62</accession>
<gene>
    <name evidence="2" type="ORF">ACFOWM_06035</name>
</gene>
<dbReference type="InterPro" id="IPR002881">
    <property type="entry name" value="DUF58"/>
</dbReference>
<dbReference type="InterPro" id="IPR036465">
    <property type="entry name" value="vWFA_dom_sf"/>
</dbReference>
<dbReference type="EMBL" id="JBHSCZ010000001">
    <property type="protein sequence ID" value="MFC4262425.1"/>
    <property type="molecule type" value="Genomic_DNA"/>
</dbReference>
<dbReference type="PANTHER" id="PTHR33608:SF6">
    <property type="entry name" value="BLL2464 PROTEIN"/>
    <property type="match status" value="1"/>
</dbReference>
<dbReference type="CDD" id="cd00198">
    <property type="entry name" value="vWFA"/>
    <property type="match status" value="1"/>
</dbReference>
<evidence type="ECO:0000313" key="2">
    <source>
        <dbReference type="EMBL" id="MFC4262425.1"/>
    </source>
</evidence>
<dbReference type="Gene3D" id="3.40.50.410">
    <property type="entry name" value="von Willebrand factor, type A domain"/>
    <property type="match status" value="1"/>
</dbReference>
<evidence type="ECO:0000313" key="3">
    <source>
        <dbReference type="Proteomes" id="UP001595907"/>
    </source>
</evidence>
<evidence type="ECO:0000259" key="1">
    <source>
        <dbReference type="Pfam" id="PF01882"/>
    </source>
</evidence>
<dbReference type="RefSeq" id="WP_379707822.1">
    <property type="nucleotide sequence ID" value="NZ_JBHSCZ010000001.1"/>
</dbReference>
<reference evidence="3" key="1">
    <citation type="journal article" date="2019" name="Int. J. Syst. Evol. Microbiol.">
        <title>The Global Catalogue of Microorganisms (GCM) 10K type strain sequencing project: providing services to taxonomists for standard genome sequencing and annotation.</title>
        <authorList>
            <consortium name="The Broad Institute Genomics Platform"/>
            <consortium name="The Broad Institute Genome Sequencing Center for Infectious Disease"/>
            <person name="Wu L."/>
            <person name="Ma J."/>
        </authorList>
    </citation>
    <scope>NUCLEOTIDE SEQUENCE [LARGE SCALE GENOMIC DNA]</scope>
    <source>
        <strain evidence="3">CECT 8289</strain>
    </source>
</reference>
<dbReference type="Pfam" id="PF01882">
    <property type="entry name" value="DUF58"/>
    <property type="match status" value="1"/>
</dbReference>
<comment type="caution">
    <text evidence="2">The sequence shown here is derived from an EMBL/GenBank/DDBJ whole genome shotgun (WGS) entry which is preliminary data.</text>
</comment>
<dbReference type="Proteomes" id="UP001595907">
    <property type="component" value="Unassembled WGS sequence"/>
</dbReference>